<protein>
    <recommendedName>
        <fullName evidence="3">Lipoprotein</fullName>
    </recommendedName>
</protein>
<evidence type="ECO:0000313" key="2">
    <source>
        <dbReference type="Proteomes" id="UP000235836"/>
    </source>
</evidence>
<dbReference type="Proteomes" id="UP000235836">
    <property type="component" value="Unassembled WGS sequence"/>
</dbReference>
<accession>A0A2N6T4Z7</accession>
<dbReference type="AlphaFoldDB" id="A0A2N6T4Z7"/>
<name>A0A2N6T4Z7_9CORY</name>
<organism evidence="1 2">
    <name type="scientific">Corynebacterium tuscaniense</name>
    <dbReference type="NCBI Taxonomy" id="302449"/>
    <lineage>
        <taxon>Bacteria</taxon>
        <taxon>Bacillati</taxon>
        <taxon>Actinomycetota</taxon>
        <taxon>Actinomycetes</taxon>
        <taxon>Mycobacteriales</taxon>
        <taxon>Corynebacteriaceae</taxon>
        <taxon>Corynebacterium</taxon>
    </lineage>
</organism>
<keyword evidence="2" id="KW-1185">Reference proteome</keyword>
<evidence type="ECO:0008006" key="3">
    <source>
        <dbReference type="Google" id="ProtNLM"/>
    </source>
</evidence>
<comment type="caution">
    <text evidence="1">The sequence shown here is derived from an EMBL/GenBank/DDBJ whole genome shotgun (WGS) entry which is preliminary data.</text>
</comment>
<dbReference type="EMBL" id="PNHG01000007">
    <property type="protein sequence ID" value="PMC64389.1"/>
    <property type="molecule type" value="Genomic_DNA"/>
</dbReference>
<proteinExistence type="predicted"/>
<gene>
    <name evidence="1" type="ORF">CJ203_06515</name>
</gene>
<sequence>MPPIFRLALMFRKIVALVAVLSTFALGGCVGGWSAQYRLNELAEWVGTQPALDSLSVSREKEMGLFGSTLSDTLQAQGALHVTSVVEFATALDQLNAKFDELPFREHRFLKVDVKADIQGTEFTWEGFRWEPGWRERLTELLDLFAAPEVRTVNVRHDDDVLWVTAERDFQVSDDDARAYRDRVFHYLDDTKATELIDLFGFPLLHPTEPDGGAASPSLRLSGFPQGYVATAAFVEKVDAAIPYAVRSVWSNEISYSWRFFTEDEYDEEVMKQLKELLSQPEAGSPIKVEIISSKRILGTVDMRPTPEKLPKHPGKWQEDMERVFFG</sequence>
<reference evidence="1 2" key="1">
    <citation type="submission" date="2017-09" db="EMBL/GenBank/DDBJ databases">
        <title>Bacterial strain isolated from the female urinary microbiota.</title>
        <authorList>
            <person name="Thomas-White K."/>
            <person name="Kumar N."/>
            <person name="Forster S."/>
            <person name="Putonti C."/>
            <person name="Lawley T."/>
            <person name="Wolfe A.J."/>
        </authorList>
    </citation>
    <scope>NUCLEOTIDE SEQUENCE [LARGE SCALE GENOMIC DNA]</scope>
    <source>
        <strain evidence="1 2">UMB0792</strain>
    </source>
</reference>
<dbReference type="PROSITE" id="PS51257">
    <property type="entry name" value="PROKAR_LIPOPROTEIN"/>
    <property type="match status" value="1"/>
</dbReference>
<evidence type="ECO:0000313" key="1">
    <source>
        <dbReference type="EMBL" id="PMC64389.1"/>
    </source>
</evidence>